<evidence type="ECO:0000256" key="4">
    <source>
        <dbReference type="ARBA" id="ARBA00022475"/>
    </source>
</evidence>
<evidence type="ECO:0000259" key="10">
    <source>
        <dbReference type="PROSITE" id="PS52015"/>
    </source>
</evidence>
<reference evidence="11 12" key="1">
    <citation type="submission" date="2013-08" db="EMBL/GenBank/DDBJ databases">
        <title>Genomic analysis of Lysobacter defluvii.</title>
        <authorList>
            <person name="Wang Q."/>
            <person name="Wang G."/>
        </authorList>
    </citation>
    <scope>NUCLEOTIDE SEQUENCE [LARGE SCALE GENOMIC DNA]</scope>
    <source>
        <strain evidence="11 12">IMMIB APB-9</strain>
    </source>
</reference>
<evidence type="ECO:0000256" key="8">
    <source>
        <dbReference type="ARBA" id="ARBA00022989"/>
    </source>
</evidence>
<protein>
    <submittedName>
        <fullName evidence="11">Energy transducer TonB</fullName>
    </submittedName>
</protein>
<dbReference type="GO" id="GO:0015031">
    <property type="term" value="P:protein transport"/>
    <property type="evidence" value="ECO:0007669"/>
    <property type="project" value="UniProtKB-KW"/>
</dbReference>
<keyword evidence="6" id="KW-0812">Transmembrane</keyword>
<dbReference type="GO" id="GO:0098797">
    <property type="term" value="C:plasma membrane protein complex"/>
    <property type="evidence" value="ECO:0007669"/>
    <property type="project" value="TreeGrafter"/>
</dbReference>
<dbReference type="GO" id="GO:0055085">
    <property type="term" value="P:transmembrane transport"/>
    <property type="evidence" value="ECO:0007669"/>
    <property type="project" value="InterPro"/>
</dbReference>
<keyword evidence="7" id="KW-0653">Protein transport</keyword>
<organism evidence="11 12">
    <name type="scientific">Lysobacter defluvii IMMIB APB-9 = DSM 18482</name>
    <dbReference type="NCBI Taxonomy" id="1385515"/>
    <lineage>
        <taxon>Bacteria</taxon>
        <taxon>Pseudomonadati</taxon>
        <taxon>Pseudomonadota</taxon>
        <taxon>Gammaproteobacteria</taxon>
        <taxon>Lysobacterales</taxon>
        <taxon>Lysobacteraceae</taxon>
        <taxon>Novilysobacter</taxon>
    </lineage>
</organism>
<dbReference type="InterPro" id="IPR006260">
    <property type="entry name" value="TonB/TolA_C"/>
</dbReference>
<evidence type="ECO:0000256" key="1">
    <source>
        <dbReference type="ARBA" id="ARBA00004383"/>
    </source>
</evidence>
<dbReference type="Proteomes" id="UP000030003">
    <property type="component" value="Unassembled WGS sequence"/>
</dbReference>
<keyword evidence="4" id="KW-1003">Cell membrane</keyword>
<dbReference type="EMBL" id="AVBH01000145">
    <property type="protein sequence ID" value="KGO98028.1"/>
    <property type="molecule type" value="Genomic_DNA"/>
</dbReference>
<dbReference type="STRING" id="1385515.GCA_000423325_00388"/>
<gene>
    <name evidence="11" type="ORF">N791_05645</name>
</gene>
<dbReference type="NCBIfam" id="TIGR01352">
    <property type="entry name" value="tonB_Cterm"/>
    <property type="match status" value="1"/>
</dbReference>
<comment type="subcellular location">
    <subcellularLocation>
        <location evidence="1">Cell inner membrane</location>
        <topology evidence="1">Single-pass membrane protein</topology>
        <orientation evidence="1">Periplasmic side</orientation>
    </subcellularLocation>
</comment>
<feature type="domain" description="TonB C-terminal" evidence="10">
    <location>
        <begin position="26"/>
        <end position="122"/>
    </location>
</feature>
<comment type="similarity">
    <text evidence="2">Belongs to the TonB family.</text>
</comment>
<evidence type="ECO:0000256" key="9">
    <source>
        <dbReference type="ARBA" id="ARBA00023136"/>
    </source>
</evidence>
<evidence type="ECO:0000313" key="11">
    <source>
        <dbReference type="EMBL" id="KGO98028.1"/>
    </source>
</evidence>
<evidence type="ECO:0000256" key="5">
    <source>
        <dbReference type="ARBA" id="ARBA00022519"/>
    </source>
</evidence>
<dbReference type="PROSITE" id="PS52015">
    <property type="entry name" value="TONB_CTD"/>
    <property type="match status" value="1"/>
</dbReference>
<evidence type="ECO:0000256" key="2">
    <source>
        <dbReference type="ARBA" id="ARBA00006555"/>
    </source>
</evidence>
<comment type="caution">
    <text evidence="11">The sequence shown here is derived from an EMBL/GenBank/DDBJ whole genome shotgun (WGS) entry which is preliminary data.</text>
</comment>
<dbReference type="Pfam" id="PF03544">
    <property type="entry name" value="TonB_C"/>
    <property type="match status" value="1"/>
</dbReference>
<dbReference type="InterPro" id="IPR051045">
    <property type="entry name" value="TonB-dependent_transducer"/>
</dbReference>
<evidence type="ECO:0000256" key="6">
    <source>
        <dbReference type="ARBA" id="ARBA00022692"/>
    </source>
</evidence>
<evidence type="ECO:0000256" key="3">
    <source>
        <dbReference type="ARBA" id="ARBA00022448"/>
    </source>
</evidence>
<dbReference type="AlphaFoldDB" id="A0A0A0M4W0"/>
<dbReference type="InterPro" id="IPR037682">
    <property type="entry name" value="TonB_C"/>
</dbReference>
<accession>A0A0A0M4W0</accession>
<keyword evidence="8" id="KW-1133">Transmembrane helix</keyword>
<dbReference type="PANTHER" id="PTHR33446">
    <property type="entry name" value="PROTEIN TONB-RELATED"/>
    <property type="match status" value="1"/>
</dbReference>
<dbReference type="PANTHER" id="PTHR33446:SF2">
    <property type="entry name" value="PROTEIN TONB"/>
    <property type="match status" value="1"/>
</dbReference>
<dbReference type="GO" id="GO:0031992">
    <property type="term" value="F:energy transducer activity"/>
    <property type="evidence" value="ECO:0007669"/>
    <property type="project" value="TreeGrafter"/>
</dbReference>
<evidence type="ECO:0000256" key="7">
    <source>
        <dbReference type="ARBA" id="ARBA00022927"/>
    </source>
</evidence>
<name>A0A0A0M4W0_9GAMM</name>
<evidence type="ECO:0000313" key="12">
    <source>
        <dbReference type="Proteomes" id="UP000030003"/>
    </source>
</evidence>
<dbReference type="Gene3D" id="3.30.1150.10">
    <property type="match status" value="1"/>
</dbReference>
<dbReference type="eggNOG" id="COG0810">
    <property type="taxonomic scope" value="Bacteria"/>
</dbReference>
<keyword evidence="12" id="KW-1185">Reference proteome</keyword>
<keyword evidence="9" id="KW-0472">Membrane</keyword>
<keyword evidence="3" id="KW-0813">Transport</keyword>
<keyword evidence="5" id="KW-0997">Cell inner membrane</keyword>
<dbReference type="SUPFAM" id="SSF74653">
    <property type="entry name" value="TolA/TonB C-terminal domain"/>
    <property type="match status" value="1"/>
</dbReference>
<sequence length="130" mass="13914">MLPLAGLVAAVALAGCDRPVDSEAVVAPTQPMARHTPPPEYPVELACYDVGGTVELIMEVGLDGKPQQVRVERSSGQPALDEAALAAVREWEFTPGTRGGQPVASDLRVPVTFRPPTERPQMCNLVDEQR</sequence>
<proteinExistence type="inferred from homology"/>